<dbReference type="InterPro" id="IPR051081">
    <property type="entry name" value="HTH_MetalResp_TranReg"/>
</dbReference>
<dbReference type="SMART" id="SM00418">
    <property type="entry name" value="HTH_ARSR"/>
    <property type="match status" value="1"/>
</dbReference>
<gene>
    <name evidence="5" type="ORF">ACFQ21_20220</name>
</gene>
<organism evidence="5 6">
    <name type="scientific">Ohtaekwangia kribbensis</name>
    <dbReference type="NCBI Taxonomy" id="688913"/>
    <lineage>
        <taxon>Bacteria</taxon>
        <taxon>Pseudomonadati</taxon>
        <taxon>Bacteroidota</taxon>
        <taxon>Cytophagia</taxon>
        <taxon>Cytophagales</taxon>
        <taxon>Fulvivirgaceae</taxon>
        <taxon>Ohtaekwangia</taxon>
    </lineage>
</organism>
<dbReference type="Pfam" id="PF12840">
    <property type="entry name" value="HTH_20"/>
    <property type="match status" value="1"/>
</dbReference>
<dbReference type="Proteomes" id="UP001597112">
    <property type="component" value="Unassembled WGS sequence"/>
</dbReference>
<dbReference type="PRINTS" id="PR00778">
    <property type="entry name" value="HTHARSR"/>
</dbReference>
<dbReference type="CDD" id="cd00090">
    <property type="entry name" value="HTH_ARSR"/>
    <property type="match status" value="1"/>
</dbReference>
<reference evidence="6" key="1">
    <citation type="journal article" date="2019" name="Int. J. Syst. Evol. Microbiol.">
        <title>The Global Catalogue of Microorganisms (GCM) 10K type strain sequencing project: providing services to taxonomists for standard genome sequencing and annotation.</title>
        <authorList>
            <consortium name="The Broad Institute Genomics Platform"/>
            <consortium name="The Broad Institute Genome Sequencing Center for Infectious Disease"/>
            <person name="Wu L."/>
            <person name="Ma J."/>
        </authorList>
    </citation>
    <scope>NUCLEOTIDE SEQUENCE [LARGE SCALE GENOMIC DNA]</scope>
    <source>
        <strain evidence="6">CCUG 58938</strain>
    </source>
</reference>
<evidence type="ECO:0000256" key="2">
    <source>
        <dbReference type="ARBA" id="ARBA00023125"/>
    </source>
</evidence>
<name>A0ABW3K8K8_9BACT</name>
<dbReference type="InterPro" id="IPR001845">
    <property type="entry name" value="HTH_ArsR_DNA-bd_dom"/>
</dbReference>
<dbReference type="InterPro" id="IPR036388">
    <property type="entry name" value="WH-like_DNA-bd_sf"/>
</dbReference>
<comment type="caution">
    <text evidence="5">The sequence shown here is derived from an EMBL/GenBank/DDBJ whole genome shotgun (WGS) entry which is preliminary data.</text>
</comment>
<accession>A0ABW3K8K8</accession>
<dbReference type="Gene3D" id="1.10.10.10">
    <property type="entry name" value="Winged helix-like DNA-binding domain superfamily/Winged helix DNA-binding domain"/>
    <property type="match status" value="1"/>
</dbReference>
<dbReference type="PANTHER" id="PTHR33154:SF33">
    <property type="entry name" value="TRANSCRIPTIONAL REPRESSOR SDPR"/>
    <property type="match status" value="1"/>
</dbReference>
<keyword evidence="3" id="KW-0804">Transcription</keyword>
<feature type="domain" description="HTH arsR-type" evidence="4">
    <location>
        <begin position="1"/>
        <end position="90"/>
    </location>
</feature>
<dbReference type="EMBL" id="JBHTKA010000007">
    <property type="protein sequence ID" value="MFD1001668.1"/>
    <property type="molecule type" value="Genomic_DNA"/>
</dbReference>
<dbReference type="InterPro" id="IPR036390">
    <property type="entry name" value="WH_DNA-bd_sf"/>
</dbReference>
<evidence type="ECO:0000313" key="5">
    <source>
        <dbReference type="EMBL" id="MFD1001668.1"/>
    </source>
</evidence>
<protein>
    <submittedName>
        <fullName evidence="5">ArsR/SmtB family transcription factor</fullName>
    </submittedName>
</protein>
<dbReference type="RefSeq" id="WP_377581808.1">
    <property type="nucleotide sequence ID" value="NZ_JBHTKA010000007.1"/>
</dbReference>
<dbReference type="SUPFAM" id="SSF46785">
    <property type="entry name" value="Winged helix' DNA-binding domain"/>
    <property type="match status" value="1"/>
</dbReference>
<sequence length="108" mass="12852">MEVRRDIFQAIADPTRRAIMVLIAAQAMTPNAIAEEFKTSRQAVSKHIQILTECELVTQEQRGREIYYSLEIEKMKEIDKWLNQFRKIWEARFHQLNDVLSTMKKQKK</sequence>
<evidence type="ECO:0000256" key="1">
    <source>
        <dbReference type="ARBA" id="ARBA00023015"/>
    </source>
</evidence>
<dbReference type="PROSITE" id="PS50987">
    <property type="entry name" value="HTH_ARSR_2"/>
    <property type="match status" value="1"/>
</dbReference>
<keyword evidence="2" id="KW-0238">DNA-binding</keyword>
<keyword evidence="1" id="KW-0805">Transcription regulation</keyword>
<dbReference type="PANTHER" id="PTHR33154">
    <property type="entry name" value="TRANSCRIPTIONAL REGULATOR, ARSR FAMILY"/>
    <property type="match status" value="1"/>
</dbReference>
<dbReference type="InterPro" id="IPR011991">
    <property type="entry name" value="ArsR-like_HTH"/>
</dbReference>
<proteinExistence type="predicted"/>
<dbReference type="NCBIfam" id="NF033788">
    <property type="entry name" value="HTH_metalloreg"/>
    <property type="match status" value="1"/>
</dbReference>
<keyword evidence="6" id="KW-1185">Reference proteome</keyword>
<evidence type="ECO:0000256" key="3">
    <source>
        <dbReference type="ARBA" id="ARBA00023163"/>
    </source>
</evidence>
<evidence type="ECO:0000259" key="4">
    <source>
        <dbReference type="PROSITE" id="PS50987"/>
    </source>
</evidence>
<evidence type="ECO:0000313" key="6">
    <source>
        <dbReference type="Proteomes" id="UP001597112"/>
    </source>
</evidence>